<feature type="chain" id="PRO_5042187817" description="procollagen-proline 4-dioxygenase" evidence="13">
    <location>
        <begin position="20"/>
        <end position="552"/>
    </location>
</feature>
<comment type="function">
    <text evidence="2">Catalyzes the post-translational formation of 4-hydroxyproline in -Xaa-Pro-Gly- sequences in collagens and other proteins.</text>
</comment>
<evidence type="ECO:0000256" key="1">
    <source>
        <dbReference type="ARBA" id="ARBA00001961"/>
    </source>
</evidence>
<dbReference type="GO" id="GO:0004656">
    <property type="term" value="F:procollagen-proline 4-dioxygenase activity"/>
    <property type="evidence" value="ECO:0007669"/>
    <property type="project" value="UniProtKB-EC"/>
</dbReference>
<comment type="cofactor">
    <cofactor evidence="1">
        <name>L-ascorbate</name>
        <dbReference type="ChEBI" id="CHEBI:38290"/>
    </cofactor>
</comment>
<evidence type="ECO:0000256" key="11">
    <source>
        <dbReference type="ARBA" id="ARBA00023004"/>
    </source>
</evidence>
<dbReference type="PANTHER" id="PTHR10869">
    <property type="entry name" value="PROLYL 4-HYDROXYLASE ALPHA SUBUNIT"/>
    <property type="match status" value="1"/>
</dbReference>
<gene>
    <name evidence="15" type="ORF">NP493_99g05075</name>
</gene>
<dbReference type="InterPro" id="IPR006620">
    <property type="entry name" value="Pro_4_hyd_alph"/>
</dbReference>
<dbReference type="Pfam" id="PF08336">
    <property type="entry name" value="P4Ha_N"/>
    <property type="match status" value="1"/>
</dbReference>
<dbReference type="InterPro" id="IPR059068">
    <property type="entry name" value="TPR_P4H"/>
</dbReference>
<sequence length="552" mass="63141">MWLSIANVLMVCMTCRVCAEVFTSMADLEKILYAENDVAIDLKRYIASEEQRIGKLKRIAEDYEHHSSLALEDVDKHLANPVNAFLLVKRFTSDWDVVLDLIRNTTGPEFLTKLEDTTSCFPTSDDLTGAASALLRLQDVYALKTEQIAKGRLRGVKNSPELSAEECFEIGRTAYNDADYYHAVMWMQHALDIERSGPDSTLDEALLLDYLAYSTYLQGNVKHALNLTNELLTLGSSRRQGTMLIPSLDPVHVRARNNKKYYEEMIAEEAMKRRQAALGDTGDVEVEAEKDEIHNERKLDEYRKSSDFTSYERLCRGEETHVYEHAHKLTCQFRRHHPMFYINPLREEVMYLDPRIVVFHNLITDAEIAKVKELAKPRLNRATVQNPQTGKLETANYRVSKSAWLKDEEDPLIKSISLKSAALSNLTLTTVEELQVLNYGIGGHYEPHYDFARKTERGTFEEWRGNRVATVIYYMTDIEAGGGTVFTNIGVRLFPEKGACAIWYNLRRNGEGDMKTRHAACPVLVGQKWVCNKWFHERGQEFSRSCALDPVE</sequence>
<dbReference type="Pfam" id="PF23558">
    <property type="entry name" value="TPR_P4H"/>
    <property type="match status" value="1"/>
</dbReference>
<feature type="domain" description="Fe2OG dioxygenase" evidence="14">
    <location>
        <begin position="430"/>
        <end position="537"/>
    </location>
</feature>
<keyword evidence="13" id="KW-0732">Signal</keyword>
<comment type="similarity">
    <text evidence="4">Belongs to the P4HA family.</text>
</comment>
<dbReference type="PANTHER" id="PTHR10869:SF244">
    <property type="entry name" value="PROLYL 4-HYDROXYLASE SUBUNIT ALPHA-2"/>
    <property type="match status" value="1"/>
</dbReference>
<keyword evidence="12" id="KW-0325">Glycoprotein</keyword>
<keyword evidence="6" id="KW-0479">Metal-binding</keyword>
<dbReference type="AlphaFoldDB" id="A0AAD9UHJ0"/>
<dbReference type="Gene3D" id="6.10.140.1460">
    <property type="match status" value="1"/>
</dbReference>
<evidence type="ECO:0000256" key="13">
    <source>
        <dbReference type="SAM" id="SignalP"/>
    </source>
</evidence>
<feature type="signal peptide" evidence="13">
    <location>
        <begin position="1"/>
        <end position="19"/>
    </location>
</feature>
<dbReference type="Proteomes" id="UP001209878">
    <property type="component" value="Unassembled WGS sequence"/>
</dbReference>
<dbReference type="InterPro" id="IPR044862">
    <property type="entry name" value="Pro_4_hyd_alph_FE2OG_OXY"/>
</dbReference>
<comment type="subcellular location">
    <subcellularLocation>
        <location evidence="3">Endoplasmic reticulum lumen</location>
    </subcellularLocation>
</comment>
<dbReference type="EMBL" id="JAODUO010000099">
    <property type="protein sequence ID" value="KAK2189714.1"/>
    <property type="molecule type" value="Genomic_DNA"/>
</dbReference>
<dbReference type="Pfam" id="PF13640">
    <property type="entry name" value="2OG-FeII_Oxy_3"/>
    <property type="match status" value="1"/>
</dbReference>
<dbReference type="Gene3D" id="2.60.120.620">
    <property type="entry name" value="q2cbj1_9rhob like domain"/>
    <property type="match status" value="1"/>
</dbReference>
<evidence type="ECO:0000256" key="4">
    <source>
        <dbReference type="ARBA" id="ARBA00006511"/>
    </source>
</evidence>
<dbReference type="GO" id="GO:0031418">
    <property type="term" value="F:L-ascorbic acid binding"/>
    <property type="evidence" value="ECO:0007669"/>
    <property type="project" value="UniProtKB-KW"/>
</dbReference>
<name>A0AAD9UHJ0_RIDPI</name>
<evidence type="ECO:0000256" key="5">
    <source>
        <dbReference type="ARBA" id="ARBA00012269"/>
    </source>
</evidence>
<dbReference type="SUPFAM" id="SSF48452">
    <property type="entry name" value="TPR-like"/>
    <property type="match status" value="1"/>
</dbReference>
<evidence type="ECO:0000256" key="9">
    <source>
        <dbReference type="ARBA" id="ARBA00022964"/>
    </source>
</evidence>
<accession>A0AAD9UHJ0</accession>
<proteinExistence type="inferred from homology"/>
<keyword evidence="16" id="KW-1185">Reference proteome</keyword>
<dbReference type="InterPro" id="IPR011990">
    <property type="entry name" value="TPR-like_helical_dom_sf"/>
</dbReference>
<evidence type="ECO:0000256" key="12">
    <source>
        <dbReference type="ARBA" id="ARBA00023180"/>
    </source>
</evidence>
<evidence type="ECO:0000256" key="2">
    <source>
        <dbReference type="ARBA" id="ARBA00002035"/>
    </source>
</evidence>
<dbReference type="FunFam" id="2.60.120.620:FF:000001">
    <property type="entry name" value="Prolyl 4-hydroxylase subunit alpha 2"/>
    <property type="match status" value="1"/>
</dbReference>
<evidence type="ECO:0000313" key="15">
    <source>
        <dbReference type="EMBL" id="KAK2189714.1"/>
    </source>
</evidence>
<comment type="caution">
    <text evidence="15">The sequence shown here is derived from an EMBL/GenBank/DDBJ whole genome shotgun (WGS) entry which is preliminary data.</text>
</comment>
<dbReference type="GO" id="GO:0005788">
    <property type="term" value="C:endoplasmic reticulum lumen"/>
    <property type="evidence" value="ECO:0007669"/>
    <property type="project" value="UniProtKB-SubCell"/>
</dbReference>
<keyword evidence="11" id="KW-0408">Iron</keyword>
<dbReference type="FunFam" id="1.25.40.10:FF:000006">
    <property type="entry name" value="Prolyl 4-hydroxylase subunit alpha 2"/>
    <property type="match status" value="1"/>
</dbReference>
<protein>
    <recommendedName>
        <fullName evidence="5">procollagen-proline 4-dioxygenase</fullName>
        <ecNumber evidence="5">1.14.11.2</ecNumber>
    </recommendedName>
</protein>
<evidence type="ECO:0000256" key="7">
    <source>
        <dbReference type="ARBA" id="ARBA00022824"/>
    </source>
</evidence>
<reference evidence="15" key="1">
    <citation type="journal article" date="2023" name="Mol. Biol. Evol.">
        <title>Third-Generation Sequencing Reveals the Adaptive Role of the Epigenome in Three Deep-Sea Polychaetes.</title>
        <authorList>
            <person name="Perez M."/>
            <person name="Aroh O."/>
            <person name="Sun Y."/>
            <person name="Lan Y."/>
            <person name="Juniper S.K."/>
            <person name="Young C.R."/>
            <person name="Angers B."/>
            <person name="Qian P.Y."/>
        </authorList>
    </citation>
    <scope>NUCLEOTIDE SEQUENCE</scope>
    <source>
        <strain evidence="15">R07B-5</strain>
    </source>
</reference>
<evidence type="ECO:0000256" key="6">
    <source>
        <dbReference type="ARBA" id="ARBA00022723"/>
    </source>
</evidence>
<keyword evidence="9" id="KW-0223">Dioxygenase</keyword>
<dbReference type="EC" id="1.14.11.2" evidence="5"/>
<evidence type="ECO:0000256" key="3">
    <source>
        <dbReference type="ARBA" id="ARBA00004319"/>
    </source>
</evidence>
<dbReference type="InterPro" id="IPR045054">
    <property type="entry name" value="P4HA-like"/>
</dbReference>
<keyword evidence="7" id="KW-0256">Endoplasmic reticulum</keyword>
<keyword evidence="8" id="KW-0847">Vitamin C</keyword>
<dbReference type="Gene3D" id="1.25.40.10">
    <property type="entry name" value="Tetratricopeptide repeat domain"/>
    <property type="match status" value="1"/>
</dbReference>
<dbReference type="InterPro" id="IPR005123">
    <property type="entry name" value="Oxoglu/Fe-dep_dioxygenase_dom"/>
</dbReference>
<evidence type="ECO:0000313" key="16">
    <source>
        <dbReference type="Proteomes" id="UP001209878"/>
    </source>
</evidence>
<dbReference type="SMART" id="SM00702">
    <property type="entry name" value="P4Hc"/>
    <property type="match status" value="1"/>
</dbReference>
<evidence type="ECO:0000259" key="14">
    <source>
        <dbReference type="PROSITE" id="PS51471"/>
    </source>
</evidence>
<keyword evidence="10" id="KW-0560">Oxidoreductase</keyword>
<dbReference type="GO" id="GO:0005506">
    <property type="term" value="F:iron ion binding"/>
    <property type="evidence" value="ECO:0007669"/>
    <property type="project" value="InterPro"/>
</dbReference>
<organism evidence="15 16">
    <name type="scientific">Ridgeia piscesae</name>
    <name type="common">Tubeworm</name>
    <dbReference type="NCBI Taxonomy" id="27915"/>
    <lineage>
        <taxon>Eukaryota</taxon>
        <taxon>Metazoa</taxon>
        <taxon>Spiralia</taxon>
        <taxon>Lophotrochozoa</taxon>
        <taxon>Annelida</taxon>
        <taxon>Polychaeta</taxon>
        <taxon>Sedentaria</taxon>
        <taxon>Canalipalpata</taxon>
        <taxon>Sabellida</taxon>
        <taxon>Siboglinidae</taxon>
        <taxon>Ridgeia</taxon>
    </lineage>
</organism>
<dbReference type="InterPro" id="IPR013547">
    <property type="entry name" value="P4H_N"/>
</dbReference>
<dbReference type="PROSITE" id="PS51471">
    <property type="entry name" value="FE2OG_OXY"/>
    <property type="match status" value="1"/>
</dbReference>
<evidence type="ECO:0000256" key="8">
    <source>
        <dbReference type="ARBA" id="ARBA00022896"/>
    </source>
</evidence>
<evidence type="ECO:0000256" key="10">
    <source>
        <dbReference type="ARBA" id="ARBA00023002"/>
    </source>
</evidence>